<protein>
    <submittedName>
        <fullName evidence="2">Uncharacterized protein</fullName>
    </submittedName>
</protein>
<evidence type="ECO:0000313" key="2">
    <source>
        <dbReference type="EMBL" id="KAG0578192.1"/>
    </source>
</evidence>
<sequence>MMLGDVRLSPCKVGIFKSLHRYMYRYRAGDCERERERERERGTQVKEGSRKGTVSQSVSPMIELKERRGEERMMSLERGGREGEPHSFKFQLLSFFLQG</sequence>
<feature type="region of interest" description="Disordered" evidence="1">
    <location>
        <begin position="33"/>
        <end position="84"/>
    </location>
</feature>
<reference evidence="2" key="1">
    <citation type="submission" date="2020-06" db="EMBL/GenBank/DDBJ databases">
        <title>WGS assembly of Ceratodon purpureus strain R40.</title>
        <authorList>
            <person name="Carey S.B."/>
            <person name="Jenkins J."/>
            <person name="Shu S."/>
            <person name="Lovell J.T."/>
            <person name="Sreedasyam A."/>
            <person name="Maumus F."/>
            <person name="Tiley G.P."/>
            <person name="Fernandez-Pozo N."/>
            <person name="Barry K."/>
            <person name="Chen C."/>
            <person name="Wang M."/>
            <person name="Lipzen A."/>
            <person name="Daum C."/>
            <person name="Saski C.A."/>
            <person name="Payton A.C."/>
            <person name="Mcbreen J.C."/>
            <person name="Conrad R.E."/>
            <person name="Kollar L.M."/>
            <person name="Olsson S."/>
            <person name="Huttunen S."/>
            <person name="Landis J.B."/>
            <person name="Wickett N.J."/>
            <person name="Johnson M.G."/>
            <person name="Rensing S.A."/>
            <person name="Grimwood J."/>
            <person name="Schmutz J."/>
            <person name="Mcdaniel S.F."/>
        </authorList>
    </citation>
    <scope>NUCLEOTIDE SEQUENCE</scope>
    <source>
        <strain evidence="2">R40</strain>
    </source>
</reference>
<keyword evidence="3" id="KW-1185">Reference proteome</keyword>
<accession>A0A8T0I3W3</accession>
<feature type="compositionally biased region" description="Basic and acidic residues" evidence="1">
    <location>
        <begin position="33"/>
        <end position="50"/>
    </location>
</feature>
<dbReference type="EMBL" id="CM026424">
    <property type="protein sequence ID" value="KAG0578192.1"/>
    <property type="molecule type" value="Genomic_DNA"/>
</dbReference>
<evidence type="ECO:0000256" key="1">
    <source>
        <dbReference type="SAM" id="MobiDB-lite"/>
    </source>
</evidence>
<comment type="caution">
    <text evidence="2">The sequence shown here is derived from an EMBL/GenBank/DDBJ whole genome shotgun (WGS) entry which is preliminary data.</text>
</comment>
<gene>
    <name evidence="2" type="ORF">KC19_4G004500</name>
</gene>
<proteinExistence type="predicted"/>
<dbReference type="Proteomes" id="UP000822688">
    <property type="component" value="Chromosome 4"/>
</dbReference>
<dbReference type="AlphaFoldDB" id="A0A8T0I3W3"/>
<organism evidence="2 3">
    <name type="scientific">Ceratodon purpureus</name>
    <name type="common">Fire moss</name>
    <name type="synonym">Dicranum purpureum</name>
    <dbReference type="NCBI Taxonomy" id="3225"/>
    <lineage>
        <taxon>Eukaryota</taxon>
        <taxon>Viridiplantae</taxon>
        <taxon>Streptophyta</taxon>
        <taxon>Embryophyta</taxon>
        <taxon>Bryophyta</taxon>
        <taxon>Bryophytina</taxon>
        <taxon>Bryopsida</taxon>
        <taxon>Dicranidae</taxon>
        <taxon>Pseudoditrichales</taxon>
        <taxon>Ditrichaceae</taxon>
        <taxon>Ceratodon</taxon>
    </lineage>
</organism>
<name>A0A8T0I3W3_CERPU</name>
<feature type="compositionally biased region" description="Basic and acidic residues" evidence="1">
    <location>
        <begin position="63"/>
        <end position="84"/>
    </location>
</feature>
<evidence type="ECO:0000313" key="3">
    <source>
        <dbReference type="Proteomes" id="UP000822688"/>
    </source>
</evidence>